<dbReference type="RefSeq" id="WP_023526990.1">
    <property type="nucleotide sequence ID" value="NZ_AWNG01000037.1"/>
</dbReference>
<evidence type="ECO:0000313" key="2">
    <source>
        <dbReference type="EMBL" id="EST40014.1"/>
    </source>
</evidence>
<evidence type="ECO:0000256" key="1">
    <source>
        <dbReference type="SAM" id="Coils"/>
    </source>
</evidence>
<dbReference type="AlphaFoldDB" id="V6LGH7"/>
<proteinExistence type="predicted"/>
<accession>V6LGH7</accession>
<name>V6LGH7_HELPX</name>
<dbReference type="PATRIC" id="fig|1386083.3.peg.1421"/>
<keyword evidence="1" id="KW-0175">Coiled coil</keyword>
<dbReference type="EMBL" id="AWNG01000037">
    <property type="protein sequence ID" value="EST40014.1"/>
    <property type="molecule type" value="Genomic_DNA"/>
</dbReference>
<evidence type="ECO:0008006" key="4">
    <source>
        <dbReference type="Google" id="ProtNLM"/>
    </source>
</evidence>
<protein>
    <recommendedName>
        <fullName evidence="4">Ribbon-helix-helix protein CopG domain-containing protein</fullName>
    </recommendedName>
</protein>
<comment type="caution">
    <text evidence="2">The sequence shown here is derived from an EMBL/GenBank/DDBJ whole genome shotgun (WGS) entry which is preliminary data.</text>
</comment>
<organism evidence="2 3">
    <name type="scientific">Helicobacter pylori X47-2AL</name>
    <dbReference type="NCBI Taxonomy" id="1386083"/>
    <lineage>
        <taxon>Bacteria</taxon>
        <taxon>Pseudomonadati</taxon>
        <taxon>Campylobacterota</taxon>
        <taxon>Epsilonproteobacteria</taxon>
        <taxon>Campylobacterales</taxon>
        <taxon>Helicobacteraceae</taxon>
        <taxon>Helicobacter</taxon>
    </lineage>
</organism>
<gene>
    <name evidence="2" type="ORF">N871_07055</name>
</gene>
<evidence type="ECO:0000313" key="3">
    <source>
        <dbReference type="Proteomes" id="UP000017937"/>
    </source>
</evidence>
<sequence>MRSWNYKHFNKNFKPKVWTNTVLLESGILEILEALKTLENRSRSQVLERLIIFFIETQKGQSDEKAWKRSQRAYKRTLINQTEKNKLKRKQLERIRKNQKKKELQARANCAFSYFERP</sequence>
<reference evidence="2 3" key="1">
    <citation type="journal article" date="2013" name="Genome Announc.">
        <title>Draft Genome Sequence of Strain X47-2AL, a Feline Helicobacter pylori Isolate.</title>
        <authorList>
            <person name="Veyrier F.J."/>
            <person name="Ecobichon C."/>
            <person name="Boneca I.G."/>
        </authorList>
    </citation>
    <scope>NUCLEOTIDE SEQUENCE [LARGE SCALE GENOMIC DNA]</scope>
    <source>
        <strain evidence="2 3">X47-2AL</strain>
    </source>
</reference>
<feature type="coiled-coil region" evidence="1">
    <location>
        <begin position="78"/>
        <end position="107"/>
    </location>
</feature>
<dbReference type="Proteomes" id="UP000017937">
    <property type="component" value="Unassembled WGS sequence"/>
</dbReference>